<dbReference type="Pfam" id="PF02146">
    <property type="entry name" value="SIR2"/>
    <property type="match status" value="1"/>
</dbReference>
<dbReference type="Gene3D" id="1.10.3210.10">
    <property type="entry name" value="Hypothetical protein af1432"/>
    <property type="match status" value="1"/>
</dbReference>
<dbReference type="STRING" id="549789.NIES30_17415"/>
<name>A0A1U7J251_9CYAN</name>
<organism evidence="6 7">
    <name type="scientific">Phormidium tenue NIES-30</name>
    <dbReference type="NCBI Taxonomy" id="549789"/>
    <lineage>
        <taxon>Bacteria</taxon>
        <taxon>Bacillati</taxon>
        <taxon>Cyanobacteriota</taxon>
        <taxon>Cyanophyceae</taxon>
        <taxon>Oscillatoriophycideae</taxon>
        <taxon>Oscillatoriales</taxon>
        <taxon>Oscillatoriaceae</taxon>
        <taxon>Phormidium</taxon>
    </lineage>
</organism>
<dbReference type="RefSeq" id="WP_073609714.1">
    <property type="nucleotide sequence ID" value="NZ_MRCG01000014.1"/>
</dbReference>
<dbReference type="InterPro" id="IPR003000">
    <property type="entry name" value="Sirtuin"/>
</dbReference>
<dbReference type="InterPro" id="IPR050134">
    <property type="entry name" value="NAD-dep_sirtuin_deacylases"/>
</dbReference>
<evidence type="ECO:0000256" key="3">
    <source>
        <dbReference type="ARBA" id="ARBA00023027"/>
    </source>
</evidence>
<dbReference type="GO" id="GO:0017136">
    <property type="term" value="F:histone deacetylase activity, NAD-dependent"/>
    <property type="evidence" value="ECO:0007669"/>
    <property type="project" value="TreeGrafter"/>
</dbReference>
<dbReference type="EMBL" id="MRCG01000014">
    <property type="protein sequence ID" value="OKH46082.1"/>
    <property type="molecule type" value="Genomic_DNA"/>
</dbReference>
<dbReference type="Proteomes" id="UP000185557">
    <property type="component" value="Unassembled WGS sequence"/>
</dbReference>
<dbReference type="EC" id="2.3.1.286" evidence="1"/>
<dbReference type="InterPro" id="IPR029035">
    <property type="entry name" value="DHS-like_NAD/FAD-binding_dom"/>
</dbReference>
<sequence length="489" mass="54369">MCQVLDCAVDYKWSRIEFNSAFLNWQREQWNLSIIDNSKHEGLSHLILSVGETGSELQKYFTQDLPRHLNQLGVEKAKPSSAKPKVDIGSKSITEVAASLTNCRIVVYTGAGISSASGIPTFRGDNGIEAKIPLDEPFPGELVAWMIAKPNELAKLICDFQEQLSQAQPNEAHFQISILECSGHITCVVSGNIDQLHKIAGSREVITPRTFVANTSLRLSAFDTLLVLGVSDDTEGVISMARANNKRVVIVDPFIPKYLAEFDEYVCAPASNFLAALIREIDSTTQPCVIGSSRFPMIDIPSIHKSSESRLGTQLDLPRLVELVADFPSSRSTIHGVKHWQETAWIALQLLEDQPDADPYVVQLFSVFHDCQRWNDEHDPDHGRRAAQLILRMGTEHLGICDRQIELLATACALHADGYITSDPTIALCWDADRFGLWRIGVSPQPAGMSLPQSRHLCRIFDAQYLRYSTPGWDVIASSYKSLSQRLLQ</sequence>
<dbReference type="SUPFAM" id="SSF109604">
    <property type="entry name" value="HD-domain/PDEase-like"/>
    <property type="match status" value="1"/>
</dbReference>
<reference evidence="6 7" key="1">
    <citation type="submission" date="2016-11" db="EMBL/GenBank/DDBJ databases">
        <title>Draft Genome Sequences of Nine Cyanobacterial Strains from Diverse Habitats.</title>
        <authorList>
            <person name="Zhu T."/>
            <person name="Hou S."/>
            <person name="Lu X."/>
            <person name="Hess W.R."/>
        </authorList>
    </citation>
    <scope>NUCLEOTIDE SEQUENCE [LARGE SCALE GENOMIC DNA]</scope>
    <source>
        <strain evidence="6 7">NIES-30</strain>
    </source>
</reference>
<proteinExistence type="predicted"/>
<feature type="domain" description="Deacetylase sirtuin-type" evidence="5">
    <location>
        <begin position="83"/>
        <end position="401"/>
    </location>
</feature>
<keyword evidence="3" id="KW-0520">NAD</keyword>
<comment type="caution">
    <text evidence="6">The sequence shown here is derived from an EMBL/GenBank/DDBJ whole genome shotgun (WGS) entry which is preliminary data.</text>
</comment>
<gene>
    <name evidence="6" type="ORF">NIES30_17415</name>
</gene>
<evidence type="ECO:0000313" key="6">
    <source>
        <dbReference type="EMBL" id="OKH46082.1"/>
    </source>
</evidence>
<keyword evidence="7" id="KW-1185">Reference proteome</keyword>
<dbReference type="InterPro" id="IPR026590">
    <property type="entry name" value="Ssirtuin_cat_dom"/>
</dbReference>
<protein>
    <recommendedName>
        <fullName evidence="1">protein acetyllysine N-acetyltransferase</fullName>
        <ecNumber evidence="1">2.3.1.286</ecNumber>
    </recommendedName>
</protein>
<evidence type="ECO:0000313" key="7">
    <source>
        <dbReference type="Proteomes" id="UP000185557"/>
    </source>
</evidence>
<dbReference type="AlphaFoldDB" id="A0A1U7J251"/>
<dbReference type="GO" id="GO:0070403">
    <property type="term" value="F:NAD+ binding"/>
    <property type="evidence" value="ECO:0007669"/>
    <property type="project" value="InterPro"/>
</dbReference>
<dbReference type="Gene3D" id="3.40.50.1220">
    <property type="entry name" value="TPP-binding domain"/>
    <property type="match status" value="1"/>
</dbReference>
<accession>A0A1U7J251</accession>
<keyword evidence="2" id="KW-0808">Transferase</keyword>
<comment type="caution">
    <text evidence="4">Lacks conserved residue(s) required for the propagation of feature annotation.</text>
</comment>
<evidence type="ECO:0000259" key="5">
    <source>
        <dbReference type="PROSITE" id="PS50305"/>
    </source>
</evidence>
<evidence type="ECO:0000256" key="2">
    <source>
        <dbReference type="ARBA" id="ARBA00022679"/>
    </source>
</evidence>
<evidence type="ECO:0000256" key="1">
    <source>
        <dbReference type="ARBA" id="ARBA00012928"/>
    </source>
</evidence>
<dbReference type="PROSITE" id="PS50305">
    <property type="entry name" value="SIRTUIN"/>
    <property type="match status" value="1"/>
</dbReference>
<dbReference type="PANTHER" id="PTHR11085">
    <property type="entry name" value="NAD-DEPENDENT PROTEIN DEACYLASE SIRTUIN-5, MITOCHONDRIAL-RELATED"/>
    <property type="match status" value="1"/>
</dbReference>
<evidence type="ECO:0000256" key="4">
    <source>
        <dbReference type="PROSITE-ProRule" id="PRU00236"/>
    </source>
</evidence>
<dbReference type="PANTHER" id="PTHR11085:SF10">
    <property type="entry name" value="NAD-DEPENDENT PROTEIN DEACYLASE SIRTUIN-5, MITOCHONDRIAL-RELATED"/>
    <property type="match status" value="1"/>
</dbReference>
<dbReference type="SUPFAM" id="SSF52467">
    <property type="entry name" value="DHS-like NAD/FAD-binding domain"/>
    <property type="match status" value="1"/>
</dbReference>